<reference evidence="1 2" key="2">
    <citation type="submission" date="2019-11" db="EMBL/GenBank/DDBJ databases">
        <title>A de novo genome assembly of a pear dwarfing rootstock.</title>
        <authorList>
            <person name="Wang F."/>
            <person name="Wang J."/>
            <person name="Li S."/>
            <person name="Zhang Y."/>
            <person name="Fang M."/>
            <person name="Ma L."/>
            <person name="Zhao Y."/>
            <person name="Jiang S."/>
        </authorList>
    </citation>
    <scope>NUCLEOTIDE SEQUENCE [LARGE SCALE GENOMIC DNA]</scope>
    <source>
        <strain evidence="1">S2</strain>
        <tissue evidence="1">Leaf</tissue>
    </source>
</reference>
<dbReference type="Proteomes" id="UP000327157">
    <property type="component" value="Unassembled WGS sequence"/>
</dbReference>
<evidence type="ECO:0000313" key="2">
    <source>
        <dbReference type="Proteomes" id="UP000327157"/>
    </source>
</evidence>
<sequence>MPEEVKNTMRNHLSTNYNFDDISKDKLAYLNRLFSERYKQWKSDLHQYFEMFDDPQVVLKEGCPNEFMDRQDSWVWLCGHFQESGYVATIVEKGQSVLQESASQLPPDTPIKSVDPPKDAGFHILT</sequence>
<keyword evidence="2" id="KW-1185">Reference proteome</keyword>
<gene>
    <name evidence="1" type="ORF">D8674_037796</name>
</gene>
<accession>A0A5N5H0C2</accession>
<dbReference type="AlphaFoldDB" id="A0A5N5H0C2"/>
<proteinExistence type="predicted"/>
<reference evidence="1 2" key="1">
    <citation type="submission" date="2019-09" db="EMBL/GenBank/DDBJ databases">
        <authorList>
            <person name="Ou C."/>
        </authorList>
    </citation>
    <scope>NUCLEOTIDE SEQUENCE [LARGE SCALE GENOMIC DNA]</scope>
    <source>
        <strain evidence="1">S2</strain>
        <tissue evidence="1">Leaf</tissue>
    </source>
</reference>
<evidence type="ECO:0000313" key="1">
    <source>
        <dbReference type="EMBL" id="KAB2621058.1"/>
    </source>
</evidence>
<dbReference type="OrthoDB" id="913284at2759"/>
<organism evidence="1 2">
    <name type="scientific">Pyrus ussuriensis x Pyrus communis</name>
    <dbReference type="NCBI Taxonomy" id="2448454"/>
    <lineage>
        <taxon>Eukaryota</taxon>
        <taxon>Viridiplantae</taxon>
        <taxon>Streptophyta</taxon>
        <taxon>Embryophyta</taxon>
        <taxon>Tracheophyta</taxon>
        <taxon>Spermatophyta</taxon>
        <taxon>Magnoliopsida</taxon>
        <taxon>eudicotyledons</taxon>
        <taxon>Gunneridae</taxon>
        <taxon>Pentapetalae</taxon>
        <taxon>rosids</taxon>
        <taxon>fabids</taxon>
        <taxon>Rosales</taxon>
        <taxon>Rosaceae</taxon>
        <taxon>Amygdaloideae</taxon>
        <taxon>Maleae</taxon>
        <taxon>Pyrus</taxon>
    </lineage>
</organism>
<name>A0A5N5H0C2_9ROSA</name>
<dbReference type="EMBL" id="SMOL01000244">
    <property type="protein sequence ID" value="KAB2621058.1"/>
    <property type="molecule type" value="Genomic_DNA"/>
</dbReference>
<comment type="caution">
    <text evidence="1">The sequence shown here is derived from an EMBL/GenBank/DDBJ whole genome shotgun (WGS) entry which is preliminary data.</text>
</comment>
<protein>
    <submittedName>
        <fullName evidence="1">Uncharacterized protein</fullName>
    </submittedName>
</protein>